<dbReference type="GO" id="GO:0006310">
    <property type="term" value="P:DNA recombination"/>
    <property type="evidence" value="ECO:0007669"/>
    <property type="project" value="UniProtKB-UniRule"/>
</dbReference>
<evidence type="ECO:0000256" key="11">
    <source>
        <dbReference type="ARBA" id="ARBA00023235"/>
    </source>
</evidence>
<dbReference type="PROSITE" id="PS51192">
    <property type="entry name" value="HELICASE_ATP_BIND_1"/>
    <property type="match status" value="1"/>
</dbReference>
<evidence type="ECO:0000256" key="7">
    <source>
        <dbReference type="ARBA" id="ARBA00022840"/>
    </source>
</evidence>
<dbReference type="EMBL" id="CP096983">
    <property type="protein sequence ID" value="URZ11596.1"/>
    <property type="molecule type" value="Genomic_DNA"/>
</dbReference>
<dbReference type="InterPro" id="IPR027417">
    <property type="entry name" value="P-loop_NTPase"/>
</dbReference>
<dbReference type="Pfam" id="PF00270">
    <property type="entry name" value="DEAD"/>
    <property type="match status" value="1"/>
</dbReference>
<evidence type="ECO:0000256" key="15">
    <source>
        <dbReference type="RuleBase" id="RU363016"/>
    </source>
</evidence>
<keyword evidence="6 15" id="KW-0347">Helicase</keyword>
<dbReference type="InterPro" id="IPR012340">
    <property type="entry name" value="NA-bd_OB-fold"/>
</dbReference>
<dbReference type="GO" id="GO:0006281">
    <property type="term" value="P:DNA repair"/>
    <property type="evidence" value="ECO:0007669"/>
    <property type="project" value="UniProtKB-UniRule"/>
</dbReference>
<evidence type="ECO:0000256" key="14">
    <source>
        <dbReference type="ARBA" id="ARBA00048988"/>
    </source>
</evidence>
<dbReference type="InterPro" id="IPR001650">
    <property type="entry name" value="Helicase_C-like"/>
</dbReference>
<evidence type="ECO:0000256" key="2">
    <source>
        <dbReference type="ARBA" id="ARBA00017846"/>
    </source>
</evidence>
<dbReference type="NCBIfam" id="NF008165">
    <property type="entry name" value="PRK10917.1-3"/>
    <property type="match status" value="1"/>
</dbReference>
<evidence type="ECO:0000256" key="3">
    <source>
        <dbReference type="ARBA" id="ARBA00022741"/>
    </source>
</evidence>
<dbReference type="SUPFAM" id="SSF50249">
    <property type="entry name" value="Nucleic acid-binding proteins"/>
    <property type="match status" value="1"/>
</dbReference>
<keyword evidence="9 15" id="KW-0233">DNA recombination</keyword>
<dbReference type="AlphaFoldDB" id="A0A1S8LN07"/>
<dbReference type="InterPro" id="IPR011545">
    <property type="entry name" value="DEAD/DEAH_box_helicase_dom"/>
</dbReference>
<evidence type="ECO:0000256" key="5">
    <source>
        <dbReference type="ARBA" id="ARBA00022801"/>
    </source>
</evidence>
<evidence type="ECO:0000256" key="6">
    <source>
        <dbReference type="ARBA" id="ARBA00022806"/>
    </source>
</evidence>
<dbReference type="Gene3D" id="3.40.50.300">
    <property type="entry name" value="P-loop containing nucleotide triphosphate hydrolases"/>
    <property type="match status" value="2"/>
</dbReference>
<dbReference type="InterPro" id="IPR014001">
    <property type="entry name" value="Helicase_ATP-bd"/>
</dbReference>
<evidence type="ECO:0000256" key="8">
    <source>
        <dbReference type="ARBA" id="ARBA00023125"/>
    </source>
</evidence>
<dbReference type="NCBIfam" id="NF008168">
    <property type="entry name" value="PRK10917.2-2"/>
    <property type="match status" value="1"/>
</dbReference>
<keyword evidence="7 15" id="KW-0067">ATP-binding</keyword>
<dbReference type="GO" id="GO:0043138">
    <property type="term" value="F:3'-5' DNA helicase activity"/>
    <property type="evidence" value="ECO:0007669"/>
    <property type="project" value="UniProtKB-EC"/>
</dbReference>
<dbReference type="STRING" id="84029.CROST_03800"/>
<dbReference type="NCBIfam" id="TIGR00643">
    <property type="entry name" value="recG"/>
    <property type="match status" value="1"/>
</dbReference>
<evidence type="ECO:0000256" key="9">
    <source>
        <dbReference type="ARBA" id="ARBA00023172"/>
    </source>
</evidence>
<dbReference type="SUPFAM" id="SSF52540">
    <property type="entry name" value="P-loop containing nucleoside triphosphate hydrolases"/>
    <property type="match status" value="2"/>
</dbReference>
<dbReference type="PROSITE" id="PS51194">
    <property type="entry name" value="HELICASE_CTER"/>
    <property type="match status" value="1"/>
</dbReference>
<dbReference type="CDD" id="cd17992">
    <property type="entry name" value="DEXHc_RecG"/>
    <property type="match status" value="1"/>
</dbReference>
<reference evidence="16 17" key="1">
    <citation type="submission" date="2022-04" db="EMBL/GenBank/DDBJ databases">
        <title>Genome sequence of C. roseum typestrain.</title>
        <authorList>
            <person name="Poehlein A."/>
            <person name="Schoch T."/>
            <person name="Duerre P."/>
            <person name="Daniel R."/>
        </authorList>
    </citation>
    <scope>NUCLEOTIDE SEQUENCE [LARGE SCALE GENOMIC DNA]</scope>
    <source>
        <strain evidence="16 17">DSM 7320</strain>
    </source>
</reference>
<dbReference type="Pfam" id="PF19833">
    <property type="entry name" value="RecG_dom3_C"/>
    <property type="match status" value="1"/>
</dbReference>
<keyword evidence="11" id="KW-0413">Isomerase</keyword>
<keyword evidence="5 15" id="KW-0378">Hydrolase</keyword>
<dbReference type="GO" id="GO:0016787">
    <property type="term" value="F:hydrolase activity"/>
    <property type="evidence" value="ECO:0007669"/>
    <property type="project" value="UniProtKB-KW"/>
</dbReference>
<evidence type="ECO:0000313" key="16">
    <source>
        <dbReference type="EMBL" id="URZ11596.1"/>
    </source>
</evidence>
<organism evidence="16 17">
    <name type="scientific">Clostridium felsineum</name>
    <dbReference type="NCBI Taxonomy" id="36839"/>
    <lineage>
        <taxon>Bacteria</taxon>
        <taxon>Bacillati</taxon>
        <taxon>Bacillota</taxon>
        <taxon>Clostridia</taxon>
        <taxon>Eubacteriales</taxon>
        <taxon>Clostridiaceae</taxon>
        <taxon>Clostridium</taxon>
    </lineage>
</organism>
<keyword evidence="3 15" id="KW-0547">Nucleotide-binding</keyword>
<evidence type="ECO:0000256" key="13">
    <source>
        <dbReference type="ARBA" id="ARBA00034808"/>
    </source>
</evidence>
<evidence type="ECO:0000313" key="17">
    <source>
        <dbReference type="Proteomes" id="UP000190951"/>
    </source>
</evidence>
<dbReference type="PANTHER" id="PTHR47964:SF1">
    <property type="entry name" value="ATP-DEPENDENT DNA HELICASE HOMOLOG RECG, CHLOROPLASTIC"/>
    <property type="match status" value="1"/>
</dbReference>
<dbReference type="EC" id="5.6.2.4" evidence="13 15"/>
<comment type="similarity">
    <text evidence="1 15">Belongs to the helicase family. RecG subfamily.</text>
</comment>
<dbReference type="Pfam" id="PF17191">
    <property type="entry name" value="RecG_wedge"/>
    <property type="match status" value="1"/>
</dbReference>
<keyword evidence="17" id="KW-1185">Reference proteome</keyword>
<proteinExistence type="inferred from homology"/>
<dbReference type="SMART" id="SM00487">
    <property type="entry name" value="DEXDc"/>
    <property type="match status" value="1"/>
</dbReference>
<evidence type="ECO:0000256" key="4">
    <source>
        <dbReference type="ARBA" id="ARBA00022763"/>
    </source>
</evidence>
<dbReference type="InterPro" id="IPR045562">
    <property type="entry name" value="RecG_dom3_C"/>
</dbReference>
<dbReference type="PANTHER" id="PTHR47964">
    <property type="entry name" value="ATP-DEPENDENT DNA HELICASE HOMOLOG RECG, CHLOROPLASTIC"/>
    <property type="match status" value="1"/>
</dbReference>
<sequence>MNINEDIGKLKGVGPKTALKLNKCGIFTILDLLLYFPRDYENLSLLSDISKVEDGQKVVVKCRPLRLMSQFRSKSGKIVTKILFSDGENNFYGIWFNQPYIKNKFNFNETYTIMGKVKKTKSEITINNPIQTKDEGLSDEKIVPKYALSGTLKNTFFIRLIFELLQSIKIEENMPEWVIKKYAFHSLDMALREIHSPNNLVELRESNKRLKFQELFTYSLKVLILKEYLKKNNRGFPFKIAKELVSLKESLPFKLTEAQNLVIRDILKDEKRPQAMNRLVQGDVGSGKTIVALIAIFNVIKNGFQAVLMAPTEILAKQHLESASALFKNFDIKIGLLTGSVTEKNKKIIKEKLKEGEIDLIIGTHALIEDNVEFKNLGIVVTDELHRFGVMQRNRLFNKGNNIDVLVMTATPIPRTLALYLYGDLDVSIIDTLPPGRKEVKTLSIKKSNKDKAYNFALKEIKSGRQVYVVCPLVEENEKLELTSVEKLYNELKKEYFKDISVEMLHGKMPPKEKNVIMERFKNKETTVLVSTTVIEVGVNVPNASVMIIEDAQRFGLAQLHQLRGRVGRGEYQSYCMLVCDIKSKIAEKRMEIMCSSNDGFYISEEDFKLRGSGEVFGIRQSGDDGLILSDIIQDIGILKEANSAAKKLIKSTVESDIVIKKSIIKSLKSTSKYICFN</sequence>
<dbReference type="SMART" id="SM00490">
    <property type="entry name" value="HELICc"/>
    <property type="match status" value="1"/>
</dbReference>
<dbReference type="RefSeq" id="WP_077833779.1">
    <property type="nucleotide sequence ID" value="NZ_CP096983.1"/>
</dbReference>
<dbReference type="InterPro" id="IPR004609">
    <property type="entry name" value="ATP-dep_DNA_helicase_RecG"/>
</dbReference>
<dbReference type="Gene3D" id="2.40.50.140">
    <property type="entry name" value="Nucleic acid-binding proteins"/>
    <property type="match status" value="1"/>
</dbReference>
<keyword evidence="10 15" id="KW-0234">DNA repair</keyword>
<comment type="catalytic activity">
    <reaction evidence="14 15">
        <text>ATP + H2O = ADP + phosphate + H(+)</text>
        <dbReference type="Rhea" id="RHEA:13065"/>
        <dbReference type="ChEBI" id="CHEBI:15377"/>
        <dbReference type="ChEBI" id="CHEBI:15378"/>
        <dbReference type="ChEBI" id="CHEBI:30616"/>
        <dbReference type="ChEBI" id="CHEBI:43474"/>
        <dbReference type="ChEBI" id="CHEBI:456216"/>
        <dbReference type="EC" id="5.6.2.4"/>
    </reaction>
</comment>
<dbReference type="Proteomes" id="UP000190951">
    <property type="component" value="Chromosome"/>
</dbReference>
<gene>
    <name evidence="16" type="primary">recG</name>
    <name evidence="16" type="ORF">CROST_023130</name>
</gene>
<dbReference type="Pfam" id="PF00271">
    <property type="entry name" value="Helicase_C"/>
    <property type="match status" value="1"/>
</dbReference>
<evidence type="ECO:0000256" key="10">
    <source>
        <dbReference type="ARBA" id="ARBA00023204"/>
    </source>
</evidence>
<dbReference type="InterPro" id="IPR047112">
    <property type="entry name" value="RecG/Mfd"/>
</dbReference>
<dbReference type="InterPro" id="IPR033454">
    <property type="entry name" value="RecG_wedge"/>
</dbReference>
<dbReference type="GO" id="GO:0003677">
    <property type="term" value="F:DNA binding"/>
    <property type="evidence" value="ECO:0007669"/>
    <property type="project" value="UniProtKB-KW"/>
</dbReference>
<dbReference type="CDD" id="cd04488">
    <property type="entry name" value="RecG_wedge_OBF"/>
    <property type="match status" value="1"/>
</dbReference>
<keyword evidence="4 15" id="KW-0227">DNA damage</keyword>
<protein>
    <recommendedName>
        <fullName evidence="2 15">ATP-dependent DNA helicase RecG</fullName>
        <ecNumber evidence="13 15">5.6.2.4</ecNumber>
    </recommendedName>
</protein>
<evidence type="ECO:0000256" key="12">
    <source>
        <dbReference type="ARBA" id="ARBA00034617"/>
    </source>
</evidence>
<accession>A0A1S8LN07</accession>
<dbReference type="GO" id="GO:0005524">
    <property type="term" value="F:ATP binding"/>
    <property type="evidence" value="ECO:0007669"/>
    <property type="project" value="UniProtKB-KW"/>
</dbReference>
<evidence type="ECO:0000256" key="1">
    <source>
        <dbReference type="ARBA" id="ARBA00007504"/>
    </source>
</evidence>
<dbReference type="KEGG" id="crw:CROST_023130"/>
<comment type="function">
    <text evidence="15">Plays a critical role in recombination and DNA repair. Helps process Holliday junction intermediates to mature products by catalyzing branch migration. Has replication fork regression activity, unwinds stalled or blocked replication forks to make a HJ that can be resolved. Has a DNA unwinding activity characteristic of a DNA helicase with 3'-5' polarity.</text>
</comment>
<comment type="catalytic activity">
    <reaction evidence="12 15">
        <text>Couples ATP hydrolysis with the unwinding of duplex DNA by translocating in the 3'-5' direction.</text>
        <dbReference type="EC" id="5.6.2.4"/>
    </reaction>
</comment>
<keyword evidence="8" id="KW-0238">DNA-binding</keyword>
<name>A0A1S8LN07_9CLOT</name>